<accession>A0A7X9LDJ1</accession>
<dbReference type="RefSeq" id="WP_193523275.1">
    <property type="nucleotide sequence ID" value="NZ_JABASA010000006.1"/>
</dbReference>
<dbReference type="Proteomes" id="UP000532121">
    <property type="component" value="Unassembled WGS sequence"/>
</dbReference>
<protein>
    <submittedName>
        <fullName evidence="1">ComC/BlpC family leader-containing pheromone/bacteriocin</fullName>
    </submittedName>
</protein>
<proteinExistence type="predicted"/>
<dbReference type="EMBL" id="JABASA010000006">
    <property type="protein sequence ID" value="NMD48854.1"/>
    <property type="molecule type" value="Genomic_DNA"/>
</dbReference>
<dbReference type="AlphaFoldDB" id="A0A7X9LDJ1"/>
<dbReference type="Pfam" id="PF10439">
    <property type="entry name" value="Bacteriocin_IIc"/>
    <property type="match status" value="1"/>
</dbReference>
<name>A0A7X9LDJ1_STRRT</name>
<gene>
    <name evidence="1" type="ORF">HHO37_03990</name>
</gene>
<dbReference type="GO" id="GO:0042742">
    <property type="term" value="P:defense response to bacterium"/>
    <property type="evidence" value="ECO:0007669"/>
    <property type="project" value="InterPro"/>
</dbReference>
<reference evidence="1 2" key="1">
    <citation type="submission" date="2020-04" db="EMBL/GenBank/DDBJ databases">
        <title>MicrobeNet Type strains.</title>
        <authorList>
            <person name="Nicholson A.C."/>
        </authorList>
    </citation>
    <scope>NUCLEOTIDE SEQUENCE [LARGE SCALE GENOMIC DNA]</scope>
    <source>
        <strain evidence="1 2">DSM 22768</strain>
    </source>
</reference>
<dbReference type="InterPro" id="IPR019493">
    <property type="entry name" value="Bacteriocin_IIb_lactacin-rel"/>
</dbReference>
<sequence length="64" mass="6328">MNTMAFEQFEAMDNQVLATVEGGGAVGVIGGCVAGGLGGVWLAGPVGTVYGCAAGVGFYNGYKH</sequence>
<organism evidence="1 2">
    <name type="scientific">Streptococcus ratti</name>
    <dbReference type="NCBI Taxonomy" id="1341"/>
    <lineage>
        <taxon>Bacteria</taxon>
        <taxon>Bacillati</taxon>
        <taxon>Bacillota</taxon>
        <taxon>Bacilli</taxon>
        <taxon>Lactobacillales</taxon>
        <taxon>Streptococcaceae</taxon>
        <taxon>Streptococcus</taxon>
    </lineage>
</organism>
<evidence type="ECO:0000313" key="2">
    <source>
        <dbReference type="Proteomes" id="UP000532121"/>
    </source>
</evidence>
<evidence type="ECO:0000313" key="1">
    <source>
        <dbReference type="EMBL" id="NMD48854.1"/>
    </source>
</evidence>
<comment type="caution">
    <text evidence="1">The sequence shown here is derived from an EMBL/GenBank/DDBJ whole genome shotgun (WGS) entry which is preliminary data.</text>
</comment>